<dbReference type="InterPro" id="IPR037972">
    <property type="entry name" value="RepB_N"/>
</dbReference>
<dbReference type="Gene3D" id="1.10.10.2830">
    <property type="match status" value="1"/>
</dbReference>
<keyword evidence="4" id="KW-1185">Reference proteome</keyword>
<dbReference type="Pfam" id="PF18090">
    <property type="entry name" value="SoPB_HTH"/>
    <property type="match status" value="1"/>
</dbReference>
<dbReference type="PANTHER" id="PTHR33375">
    <property type="entry name" value="CHROMOSOME-PARTITIONING PROTEIN PARB-RELATED"/>
    <property type="match status" value="1"/>
</dbReference>
<gene>
    <name evidence="3" type="ORF">SM757_10200</name>
</gene>
<dbReference type="InterPro" id="IPR003115">
    <property type="entry name" value="ParB_N"/>
</dbReference>
<evidence type="ECO:0000313" key="4">
    <source>
        <dbReference type="Proteomes" id="UP001293718"/>
    </source>
</evidence>
<proteinExistence type="inferred from homology"/>
<dbReference type="Gene3D" id="3.90.1530.10">
    <property type="entry name" value="Conserved hypothetical protein from pyrococcus furiosus pfu- 392566-001, ParB domain"/>
    <property type="match status" value="1"/>
</dbReference>
<dbReference type="Pfam" id="PF02195">
    <property type="entry name" value="ParB_N"/>
    <property type="match status" value="1"/>
</dbReference>
<feature type="domain" description="ParB-like N-terminal" evidence="2">
    <location>
        <begin position="72"/>
        <end position="167"/>
    </location>
</feature>
<dbReference type="Proteomes" id="UP001293718">
    <property type="component" value="Unassembled WGS sequence"/>
</dbReference>
<dbReference type="InterPro" id="IPR004437">
    <property type="entry name" value="ParB/RepB/Spo0J"/>
</dbReference>
<comment type="similarity">
    <text evidence="1">Belongs to the ParB family.</text>
</comment>
<dbReference type="SMART" id="SM00470">
    <property type="entry name" value="ParB"/>
    <property type="match status" value="1"/>
</dbReference>
<dbReference type="RefSeq" id="WP_066335071.1">
    <property type="nucleotide sequence ID" value="NZ_JAXOJX010000013.1"/>
</dbReference>
<name>A0ABU5ID87_9BURK</name>
<sequence>MSSIGKRLLATTADIAASIEARSAQGEAGKPPLPRTAPGQMLAARSEMLAMQGELQALRDKLKSFDGSLPTVKLDPALVDTTRWANRHATAFTTAAFARLKSSIELAGGNTQPILVRCCETAGRYEIVFGHRRHRACLELGLPVLAVVWDGEMPDLDLFLSMDRENREREDPSAYEQGITYLAALDAGLFPSQRRLAEAIGVSHTWVRKATQVAQLPAAIVETFETPLDIQPRHAEEITQSLDQDRKAVLRRAERVRQMTRRPSPGQIVAHLTGRVAEKTAPEKFHAGGRLAGVWKRDSRGRAVITLEAHAADDAFMDELSDIVMKMLNRPRG</sequence>
<reference evidence="3 4" key="1">
    <citation type="submission" date="2023-11" db="EMBL/GenBank/DDBJ databases">
        <title>Draft genome of Azohydromonas lata strain H1 (DSM1123), a polyhydroxyalkanoate producer.</title>
        <authorList>
            <person name="Traversa D."/>
            <person name="D'Addabbo P."/>
            <person name="Pazzani C."/>
            <person name="Manzari C."/>
            <person name="Chiara M."/>
            <person name="Scrascia M."/>
        </authorList>
    </citation>
    <scope>NUCLEOTIDE SEQUENCE [LARGE SCALE GENOMIC DNA]</scope>
    <source>
        <strain evidence="3 4">H1</strain>
    </source>
</reference>
<dbReference type="SUPFAM" id="SSF109709">
    <property type="entry name" value="KorB DNA-binding domain-like"/>
    <property type="match status" value="1"/>
</dbReference>
<dbReference type="InterPro" id="IPR050336">
    <property type="entry name" value="Chromosome_partition/occlusion"/>
</dbReference>
<protein>
    <submittedName>
        <fullName evidence="3">ParB/RepB/Spo0J family partition protein</fullName>
    </submittedName>
</protein>
<comment type="caution">
    <text evidence="3">The sequence shown here is derived from an EMBL/GenBank/DDBJ whole genome shotgun (WGS) entry which is preliminary data.</text>
</comment>
<dbReference type="SUPFAM" id="SSF110849">
    <property type="entry name" value="ParB/Sulfiredoxin"/>
    <property type="match status" value="1"/>
</dbReference>
<accession>A0ABU5ID87</accession>
<organism evidence="3 4">
    <name type="scientific">Azohydromonas lata</name>
    <dbReference type="NCBI Taxonomy" id="45677"/>
    <lineage>
        <taxon>Bacteria</taxon>
        <taxon>Pseudomonadati</taxon>
        <taxon>Pseudomonadota</taxon>
        <taxon>Betaproteobacteria</taxon>
        <taxon>Burkholderiales</taxon>
        <taxon>Sphaerotilaceae</taxon>
        <taxon>Azohydromonas</taxon>
    </lineage>
</organism>
<dbReference type="InterPro" id="IPR040873">
    <property type="entry name" value="SoPB_HTH"/>
</dbReference>
<evidence type="ECO:0000259" key="2">
    <source>
        <dbReference type="SMART" id="SM00470"/>
    </source>
</evidence>
<dbReference type="InterPro" id="IPR036086">
    <property type="entry name" value="ParB/Sulfiredoxin_sf"/>
</dbReference>
<dbReference type="CDD" id="cd16405">
    <property type="entry name" value="RepB_like_N"/>
    <property type="match status" value="1"/>
</dbReference>
<dbReference type="PANTHER" id="PTHR33375:SF1">
    <property type="entry name" value="CHROMOSOME-PARTITIONING PROTEIN PARB-RELATED"/>
    <property type="match status" value="1"/>
</dbReference>
<evidence type="ECO:0000256" key="1">
    <source>
        <dbReference type="ARBA" id="ARBA00006295"/>
    </source>
</evidence>
<dbReference type="NCBIfam" id="TIGR00180">
    <property type="entry name" value="parB_part"/>
    <property type="match status" value="1"/>
</dbReference>
<dbReference type="EMBL" id="JAXOJX010000013">
    <property type="protein sequence ID" value="MDZ5456938.1"/>
    <property type="molecule type" value="Genomic_DNA"/>
</dbReference>
<evidence type="ECO:0000313" key="3">
    <source>
        <dbReference type="EMBL" id="MDZ5456938.1"/>
    </source>
</evidence>